<evidence type="ECO:0000313" key="3">
    <source>
        <dbReference type="Proteomes" id="UP000028582"/>
    </source>
</evidence>
<evidence type="ECO:0000313" key="2">
    <source>
        <dbReference type="EMBL" id="ETO79327.1"/>
    </source>
</evidence>
<evidence type="ECO:0000256" key="1">
    <source>
        <dbReference type="SAM" id="MobiDB-lite"/>
    </source>
</evidence>
<accession>A0A081AKB6</accession>
<proteinExistence type="predicted"/>
<dbReference type="Proteomes" id="UP000028582">
    <property type="component" value="Unassembled WGS sequence"/>
</dbReference>
<name>A0A081AKB6_PHYNI</name>
<sequence>MYIVYVIYISYLYYVQTSYYPHFQNRKPWSTTPPKNNGSTKRKRAHEELDEALRENERVYTTPVQEDKDARKRRQTKRRKRVTT</sequence>
<gene>
    <name evidence="2" type="ORF">F444_05958</name>
</gene>
<feature type="compositionally biased region" description="Basic and acidic residues" evidence="1">
    <location>
        <begin position="45"/>
        <end position="58"/>
    </location>
</feature>
<protein>
    <submittedName>
        <fullName evidence="2">Uncharacterized protein</fullName>
    </submittedName>
</protein>
<feature type="region of interest" description="Disordered" evidence="1">
    <location>
        <begin position="23"/>
        <end position="84"/>
    </location>
</feature>
<comment type="caution">
    <text evidence="2">The sequence shown here is derived from an EMBL/GenBank/DDBJ whole genome shotgun (WGS) entry which is preliminary data.</text>
</comment>
<dbReference type="AlphaFoldDB" id="A0A081AKB6"/>
<feature type="compositionally biased region" description="Basic residues" evidence="1">
    <location>
        <begin position="71"/>
        <end position="84"/>
    </location>
</feature>
<reference evidence="2 3" key="1">
    <citation type="submission" date="2013-11" db="EMBL/GenBank/DDBJ databases">
        <title>The Genome Sequence of Phytophthora parasitica P1976.</title>
        <authorList>
            <consortium name="The Broad Institute Genomics Platform"/>
            <person name="Russ C."/>
            <person name="Tyler B."/>
            <person name="Panabieres F."/>
            <person name="Shan W."/>
            <person name="Tripathy S."/>
            <person name="Grunwald N."/>
            <person name="Machado M."/>
            <person name="Johnson C.S."/>
            <person name="Walker B."/>
            <person name="Young S."/>
            <person name="Zeng Q."/>
            <person name="Gargeya S."/>
            <person name="Fitzgerald M."/>
            <person name="Haas B."/>
            <person name="Abouelleil A."/>
            <person name="Allen A.W."/>
            <person name="Alvarado L."/>
            <person name="Arachchi H.M."/>
            <person name="Berlin A.M."/>
            <person name="Chapman S.B."/>
            <person name="Gainer-Dewar J."/>
            <person name="Goldberg J."/>
            <person name="Griggs A."/>
            <person name="Gujja S."/>
            <person name="Hansen M."/>
            <person name="Howarth C."/>
            <person name="Imamovic A."/>
            <person name="Ireland A."/>
            <person name="Larimer J."/>
            <person name="McCowan C."/>
            <person name="Murphy C."/>
            <person name="Pearson M."/>
            <person name="Poon T.W."/>
            <person name="Priest M."/>
            <person name="Roberts A."/>
            <person name="Saif S."/>
            <person name="Shea T."/>
            <person name="Sisk P."/>
            <person name="Sykes S."/>
            <person name="Wortman J."/>
            <person name="Nusbaum C."/>
            <person name="Birren B."/>
        </authorList>
    </citation>
    <scope>NUCLEOTIDE SEQUENCE [LARGE SCALE GENOMIC DNA]</scope>
    <source>
        <strain evidence="2 3">P1976</strain>
    </source>
</reference>
<dbReference type="EMBL" id="ANJA01001115">
    <property type="protein sequence ID" value="ETO79327.1"/>
    <property type="molecule type" value="Genomic_DNA"/>
</dbReference>
<feature type="compositionally biased region" description="Polar residues" evidence="1">
    <location>
        <begin position="27"/>
        <end position="39"/>
    </location>
</feature>
<organism evidence="2 3">
    <name type="scientific">Phytophthora nicotianae P1976</name>
    <dbReference type="NCBI Taxonomy" id="1317066"/>
    <lineage>
        <taxon>Eukaryota</taxon>
        <taxon>Sar</taxon>
        <taxon>Stramenopiles</taxon>
        <taxon>Oomycota</taxon>
        <taxon>Peronosporomycetes</taxon>
        <taxon>Peronosporales</taxon>
        <taxon>Peronosporaceae</taxon>
        <taxon>Phytophthora</taxon>
    </lineage>
</organism>